<dbReference type="InterPro" id="IPR052279">
    <property type="entry name" value="EngB_GTPase"/>
</dbReference>
<evidence type="ECO:0000256" key="2">
    <source>
        <dbReference type="ARBA" id="ARBA00022741"/>
    </source>
</evidence>
<dbReference type="InterPro" id="IPR006073">
    <property type="entry name" value="GTP-bd"/>
</dbReference>
<dbReference type="GO" id="GO:0070125">
    <property type="term" value="P:mitochondrial translational elongation"/>
    <property type="evidence" value="ECO:0007669"/>
    <property type="project" value="EnsemblFungi"/>
</dbReference>
<feature type="domain" description="EngB-type G" evidence="5">
    <location>
        <begin position="159"/>
        <end position="339"/>
    </location>
</feature>
<dbReference type="GO" id="GO:0005525">
    <property type="term" value="F:GTP binding"/>
    <property type="evidence" value="ECO:0007669"/>
    <property type="project" value="UniProtKB-KW"/>
</dbReference>
<gene>
    <name evidence="6" type="ORF">LADA_0F11914G</name>
</gene>
<reference evidence="6 7" key="1">
    <citation type="submission" date="2016-03" db="EMBL/GenBank/DDBJ databases">
        <authorList>
            <person name="Devillers H."/>
        </authorList>
    </citation>
    <scope>NUCLEOTIDE SEQUENCE [LARGE SCALE GENOMIC DNA]</scope>
    <source>
        <strain evidence="6">CBS 10888</strain>
    </source>
</reference>
<evidence type="ECO:0000256" key="4">
    <source>
        <dbReference type="ARBA" id="ARBA00023134"/>
    </source>
</evidence>
<dbReference type="SUPFAM" id="SSF52540">
    <property type="entry name" value="P-loop containing nucleoside triphosphate hydrolases"/>
    <property type="match status" value="1"/>
</dbReference>
<dbReference type="OrthoDB" id="391988at2759"/>
<dbReference type="PANTHER" id="PTHR46498:SF1">
    <property type="entry name" value="GTP-BINDING PROTEIN 8"/>
    <property type="match status" value="1"/>
</dbReference>
<dbReference type="STRING" id="1266660.A0A1G4JMA4"/>
<proteinExistence type="predicted"/>
<keyword evidence="4" id="KW-0342">GTP-binding</keyword>
<evidence type="ECO:0000313" key="6">
    <source>
        <dbReference type="EMBL" id="SCU91769.1"/>
    </source>
</evidence>
<dbReference type="AlphaFoldDB" id="A0A1G4JMA4"/>
<evidence type="ECO:0000256" key="3">
    <source>
        <dbReference type="ARBA" id="ARBA00022842"/>
    </source>
</evidence>
<dbReference type="CDD" id="cd01876">
    <property type="entry name" value="YihA_EngB"/>
    <property type="match status" value="1"/>
</dbReference>
<evidence type="ECO:0000313" key="7">
    <source>
        <dbReference type="Proteomes" id="UP000190274"/>
    </source>
</evidence>
<dbReference type="InterPro" id="IPR027417">
    <property type="entry name" value="P-loop_NTPase"/>
</dbReference>
<organism evidence="6 7">
    <name type="scientific">Lachancea dasiensis</name>
    <dbReference type="NCBI Taxonomy" id="1072105"/>
    <lineage>
        <taxon>Eukaryota</taxon>
        <taxon>Fungi</taxon>
        <taxon>Dikarya</taxon>
        <taxon>Ascomycota</taxon>
        <taxon>Saccharomycotina</taxon>
        <taxon>Saccharomycetes</taxon>
        <taxon>Saccharomycetales</taxon>
        <taxon>Saccharomycetaceae</taxon>
        <taxon>Lachancea</taxon>
    </lineage>
</organism>
<name>A0A1G4JMA4_9SACH</name>
<keyword evidence="1" id="KW-0479">Metal-binding</keyword>
<keyword evidence="7" id="KW-1185">Reference proteome</keyword>
<dbReference type="InterPro" id="IPR030393">
    <property type="entry name" value="G_ENGB_dom"/>
</dbReference>
<accession>A0A1G4JMA4</accession>
<dbReference type="Proteomes" id="UP000190274">
    <property type="component" value="Chromosome F"/>
</dbReference>
<dbReference type="PANTHER" id="PTHR46498">
    <property type="entry name" value="GTP-BINDING PROTEIN 8"/>
    <property type="match status" value="1"/>
</dbReference>
<protein>
    <submittedName>
        <fullName evidence="6">LADA_0F11914g1_1</fullName>
    </submittedName>
</protein>
<dbReference type="EMBL" id="LT598458">
    <property type="protein sequence ID" value="SCU91769.1"/>
    <property type="molecule type" value="Genomic_DNA"/>
</dbReference>
<keyword evidence="3" id="KW-0460">Magnesium</keyword>
<evidence type="ECO:0000259" key="5">
    <source>
        <dbReference type="PROSITE" id="PS51706"/>
    </source>
</evidence>
<dbReference type="GO" id="GO:0070124">
    <property type="term" value="P:mitochondrial translational initiation"/>
    <property type="evidence" value="ECO:0007669"/>
    <property type="project" value="EnsemblFungi"/>
</dbReference>
<evidence type="ECO:0000256" key="1">
    <source>
        <dbReference type="ARBA" id="ARBA00022723"/>
    </source>
</evidence>
<dbReference type="GO" id="GO:0099617">
    <property type="term" value="C:matrix side of mitochondrial inner membrane"/>
    <property type="evidence" value="ECO:0007669"/>
    <property type="project" value="EnsemblFungi"/>
</dbReference>
<keyword evidence="2" id="KW-0547">Nucleotide-binding</keyword>
<dbReference type="Gene3D" id="3.40.50.300">
    <property type="entry name" value="P-loop containing nucleotide triphosphate hydrolases"/>
    <property type="match status" value="1"/>
</dbReference>
<dbReference type="PROSITE" id="PS51706">
    <property type="entry name" value="G_ENGB"/>
    <property type="match status" value="1"/>
</dbReference>
<dbReference type="GO" id="GO:0046872">
    <property type="term" value="F:metal ion binding"/>
    <property type="evidence" value="ECO:0007669"/>
    <property type="project" value="UniProtKB-KW"/>
</dbReference>
<sequence length="349" mass="39180">MRAIKKIDLGYLIRYYGKKSSTASAKDIVLRTQAVPRALEPIVTADDAGIIKNTSEIRPPDRNINDLASRLFEHYNSGYLKIAKSTLSSVNHFFNAAKVSYEWSASSFMDIPGEKLREKMELQTLKNSLSGEVEDNQHAQAARKFPGKTDGVPFELLNGLPEVVFLGRCNSGKSTLLNNLTTEFSTLRLNNYAKSSSKAGFTKTINCFNVGKRFRLIDTPGYGIKGTQQQGEVIMQYLRKRRELKRTFLIVSAEQGFAATDSQIVDFLMKFGIPFEVVFTKLDKVKRIDELHNMIQESGVLELPTMPQMLFVNSISTSKFPKRLGIDRLRAAILESCGLKPGVRPLKLR</sequence>
<dbReference type="Pfam" id="PF01926">
    <property type="entry name" value="MMR_HSR1"/>
    <property type="match status" value="1"/>
</dbReference>